<sequence>MLKNVLKKLSISNKSGIDNLIKQILTLCKCFTDNLFQKNSSSQTFSQNFKYEHIIMMIKREMIY</sequence>
<comment type="caution">
    <text evidence="1">The sequence shown here is derived from an EMBL/GenBank/DDBJ whole genome shotgun (WGS) entry which is preliminary data.</text>
</comment>
<dbReference type="AlphaFoldDB" id="A0A0V0ZJW3"/>
<protein>
    <submittedName>
        <fullName evidence="1">Uncharacterized protein</fullName>
    </submittedName>
</protein>
<evidence type="ECO:0000313" key="2">
    <source>
        <dbReference type="Proteomes" id="UP000054783"/>
    </source>
</evidence>
<keyword evidence="2" id="KW-1185">Reference proteome</keyword>
<name>A0A0V0ZJW3_9BILA</name>
<proteinExistence type="predicted"/>
<dbReference type="EMBL" id="JYDQ01000160">
    <property type="protein sequence ID" value="KRY12635.1"/>
    <property type="molecule type" value="Genomic_DNA"/>
</dbReference>
<gene>
    <name evidence="1" type="ORF">T12_11419</name>
</gene>
<organism evidence="1 2">
    <name type="scientific">Trichinella patagoniensis</name>
    <dbReference type="NCBI Taxonomy" id="990121"/>
    <lineage>
        <taxon>Eukaryota</taxon>
        <taxon>Metazoa</taxon>
        <taxon>Ecdysozoa</taxon>
        <taxon>Nematoda</taxon>
        <taxon>Enoplea</taxon>
        <taxon>Dorylaimia</taxon>
        <taxon>Trichinellida</taxon>
        <taxon>Trichinellidae</taxon>
        <taxon>Trichinella</taxon>
    </lineage>
</organism>
<evidence type="ECO:0000313" key="1">
    <source>
        <dbReference type="EMBL" id="KRY12635.1"/>
    </source>
</evidence>
<accession>A0A0V0ZJW3</accession>
<reference evidence="1 2" key="1">
    <citation type="submission" date="2015-01" db="EMBL/GenBank/DDBJ databases">
        <title>Evolution of Trichinella species and genotypes.</title>
        <authorList>
            <person name="Korhonen P.K."/>
            <person name="Edoardo P."/>
            <person name="Giuseppe L.R."/>
            <person name="Gasser R.B."/>
        </authorList>
    </citation>
    <scope>NUCLEOTIDE SEQUENCE [LARGE SCALE GENOMIC DNA]</scope>
    <source>
        <strain evidence="1">ISS2496</strain>
    </source>
</reference>
<dbReference type="Proteomes" id="UP000054783">
    <property type="component" value="Unassembled WGS sequence"/>
</dbReference>